<feature type="non-terminal residue" evidence="2">
    <location>
        <position position="1"/>
    </location>
</feature>
<accession>X0V5X0</accession>
<sequence>FNTTSGFIQYLAEKEILGLKTKIKNMLTYVMLLVIMVMVLLMLIIR</sequence>
<feature type="transmembrane region" description="Helical" evidence="1">
    <location>
        <begin position="26"/>
        <end position="45"/>
    </location>
</feature>
<gene>
    <name evidence="2" type="ORF">S01H1_37745</name>
</gene>
<keyword evidence="1" id="KW-0812">Transmembrane</keyword>
<organism evidence="2">
    <name type="scientific">marine sediment metagenome</name>
    <dbReference type="NCBI Taxonomy" id="412755"/>
    <lineage>
        <taxon>unclassified sequences</taxon>
        <taxon>metagenomes</taxon>
        <taxon>ecological metagenomes</taxon>
    </lineage>
</organism>
<keyword evidence="1" id="KW-0472">Membrane</keyword>
<evidence type="ECO:0000313" key="2">
    <source>
        <dbReference type="EMBL" id="GAG13589.1"/>
    </source>
</evidence>
<comment type="caution">
    <text evidence="2">The sequence shown here is derived from an EMBL/GenBank/DDBJ whole genome shotgun (WGS) entry which is preliminary data.</text>
</comment>
<proteinExistence type="predicted"/>
<reference evidence="2" key="1">
    <citation type="journal article" date="2014" name="Front. Microbiol.">
        <title>High frequency of phylogenetically diverse reductive dehalogenase-homologous genes in deep subseafloor sedimentary metagenomes.</title>
        <authorList>
            <person name="Kawai M."/>
            <person name="Futagami T."/>
            <person name="Toyoda A."/>
            <person name="Takaki Y."/>
            <person name="Nishi S."/>
            <person name="Hori S."/>
            <person name="Arai W."/>
            <person name="Tsubouchi T."/>
            <person name="Morono Y."/>
            <person name="Uchiyama I."/>
            <person name="Ito T."/>
            <person name="Fujiyama A."/>
            <person name="Inagaki F."/>
            <person name="Takami H."/>
        </authorList>
    </citation>
    <scope>NUCLEOTIDE SEQUENCE</scope>
    <source>
        <strain evidence="2">Expedition CK06-06</strain>
    </source>
</reference>
<dbReference type="EMBL" id="BARS01023716">
    <property type="protein sequence ID" value="GAG13589.1"/>
    <property type="molecule type" value="Genomic_DNA"/>
</dbReference>
<name>X0V5X0_9ZZZZ</name>
<keyword evidence="1" id="KW-1133">Transmembrane helix</keyword>
<evidence type="ECO:0000256" key="1">
    <source>
        <dbReference type="SAM" id="Phobius"/>
    </source>
</evidence>
<dbReference type="AlphaFoldDB" id="X0V5X0"/>
<protein>
    <submittedName>
        <fullName evidence="2">Uncharacterized protein</fullName>
    </submittedName>
</protein>